<dbReference type="EMBL" id="JACNJD010000258">
    <property type="protein sequence ID" value="MBC8178131.1"/>
    <property type="molecule type" value="Genomic_DNA"/>
</dbReference>
<accession>A0A8J6T9E0</accession>
<protein>
    <recommendedName>
        <fullName evidence="4">TAXI family TRAP transporter solute-binding subunit</fullName>
    </recommendedName>
</protein>
<proteinExistence type="predicted"/>
<organism evidence="2 3">
    <name type="scientific">Candidatus Desulfacyla euxinica</name>
    <dbReference type="NCBI Taxonomy" id="2841693"/>
    <lineage>
        <taxon>Bacteria</taxon>
        <taxon>Deltaproteobacteria</taxon>
        <taxon>Candidatus Desulfacyla</taxon>
    </lineage>
</organism>
<evidence type="ECO:0008006" key="4">
    <source>
        <dbReference type="Google" id="ProtNLM"/>
    </source>
</evidence>
<gene>
    <name evidence="2" type="ORF">H8E19_12060</name>
</gene>
<name>A0A8J6T9E0_9DELT</name>
<evidence type="ECO:0000313" key="3">
    <source>
        <dbReference type="Proteomes" id="UP000650524"/>
    </source>
</evidence>
<dbReference type="PANTHER" id="PTHR42941">
    <property type="entry name" value="SLL1037 PROTEIN"/>
    <property type="match status" value="1"/>
</dbReference>
<comment type="caution">
    <text evidence="2">The sequence shown here is derived from an EMBL/GenBank/DDBJ whole genome shotgun (WGS) entry which is preliminary data.</text>
</comment>
<evidence type="ECO:0000313" key="2">
    <source>
        <dbReference type="EMBL" id="MBC8178131.1"/>
    </source>
</evidence>
<dbReference type="Gene3D" id="3.40.190.10">
    <property type="entry name" value="Periplasmic binding protein-like II"/>
    <property type="match status" value="2"/>
</dbReference>
<feature type="chain" id="PRO_5035165951" description="TAXI family TRAP transporter solute-binding subunit" evidence="1">
    <location>
        <begin position="24"/>
        <end position="364"/>
    </location>
</feature>
<evidence type="ECO:0000256" key="1">
    <source>
        <dbReference type="SAM" id="SignalP"/>
    </source>
</evidence>
<keyword evidence="1" id="KW-0732">Signal</keyword>
<dbReference type="AlphaFoldDB" id="A0A8J6T9E0"/>
<reference evidence="2 3" key="1">
    <citation type="submission" date="2020-08" db="EMBL/GenBank/DDBJ databases">
        <title>Bridging the membrane lipid divide: bacteria of the FCB group superphylum have the potential to synthesize archaeal ether lipids.</title>
        <authorList>
            <person name="Villanueva L."/>
            <person name="Von Meijenfeldt F.A.B."/>
            <person name="Westbye A.B."/>
            <person name="Yadav S."/>
            <person name="Hopmans E.C."/>
            <person name="Dutilh B.E."/>
            <person name="Sinninghe Damste J.S."/>
        </authorList>
    </citation>
    <scope>NUCLEOTIDE SEQUENCE [LARGE SCALE GENOMIC DNA]</scope>
    <source>
        <strain evidence="2">NIOZ-UU27</strain>
    </source>
</reference>
<dbReference type="InterPro" id="IPR011852">
    <property type="entry name" value="TRAP_TAXI"/>
</dbReference>
<dbReference type="SUPFAM" id="SSF53850">
    <property type="entry name" value="Periplasmic binding protein-like II"/>
    <property type="match status" value="1"/>
</dbReference>
<feature type="signal peptide" evidence="1">
    <location>
        <begin position="1"/>
        <end position="23"/>
    </location>
</feature>
<dbReference type="Proteomes" id="UP000650524">
    <property type="component" value="Unassembled WGS sequence"/>
</dbReference>
<sequence length="364" mass="40624">MISRKKKLGAVLLVGFFCLSAFSGTTTAAQKLDVLTQLEAPMGHGSLMAFTILGNFIAKADKWGFILRPQETPGFLYNIREMGQNKARWKNTVFGTEETIITLAFVAGGTPELKEFLPVKIPIAWKMLWSEGIASQGMWYITLDPDLKTIADLKGKKLGLGLRTQSDWGMDATLFLNVAYGINSKNTKLFYLGPAKMTDSLLDRKVDAICMGMVAGNAPGTKKWLPSSVYLKLKASGRKLYYISIDPWAIEKINQKYGTTYQVEKVTAGRLKDQQGELTVGADRVFISCHSSLPEDLAYRYVMAVAKTVPQIKEYHALWKYVWSLEGMVSGLTEENTHPGAIRALKELGVWDKRKNYPPFIMPK</sequence>
<dbReference type="Pfam" id="PF16868">
    <property type="entry name" value="NMT1_3"/>
    <property type="match status" value="1"/>
</dbReference>
<dbReference type="PANTHER" id="PTHR42941:SF1">
    <property type="entry name" value="SLL1037 PROTEIN"/>
    <property type="match status" value="1"/>
</dbReference>